<evidence type="ECO:0000256" key="1">
    <source>
        <dbReference type="SAM" id="MobiDB-lite"/>
    </source>
</evidence>
<name>A0A2W0HJQ4_9BACI</name>
<keyword evidence="3" id="KW-1185">Reference proteome</keyword>
<comment type="caution">
    <text evidence="2">The sequence shown here is derived from an EMBL/GenBank/DDBJ whole genome shotgun (WGS) entry which is preliminary data.</text>
</comment>
<feature type="region of interest" description="Disordered" evidence="1">
    <location>
        <begin position="147"/>
        <end position="170"/>
    </location>
</feature>
<dbReference type="AlphaFoldDB" id="A0A2W0HJQ4"/>
<dbReference type="InterPro" id="IPR019642">
    <property type="entry name" value="DUF2507"/>
</dbReference>
<evidence type="ECO:0000313" key="3">
    <source>
        <dbReference type="Proteomes" id="UP000248066"/>
    </source>
</evidence>
<dbReference type="SUPFAM" id="SSF111126">
    <property type="entry name" value="Ligand-binding domain in the NO signalling and Golgi transport"/>
    <property type="match status" value="1"/>
</dbReference>
<dbReference type="EMBL" id="PDOF01000001">
    <property type="protein sequence ID" value="PYZ97292.1"/>
    <property type="molecule type" value="Genomic_DNA"/>
</dbReference>
<feature type="compositionally biased region" description="Basic residues" evidence="1">
    <location>
        <begin position="161"/>
        <end position="170"/>
    </location>
</feature>
<accession>A0A2W0HJQ4</accession>
<proteinExistence type="predicted"/>
<dbReference type="Proteomes" id="UP000248066">
    <property type="component" value="Unassembled WGS sequence"/>
</dbReference>
<protein>
    <recommendedName>
        <fullName evidence="4">DUF2507 domain-containing protein</fullName>
    </recommendedName>
</protein>
<evidence type="ECO:0008006" key="4">
    <source>
        <dbReference type="Google" id="ProtNLM"/>
    </source>
</evidence>
<organism evidence="2 3">
    <name type="scientific">Alteribacter lacisalsi</name>
    <dbReference type="NCBI Taxonomy" id="2045244"/>
    <lineage>
        <taxon>Bacteria</taxon>
        <taxon>Bacillati</taxon>
        <taxon>Bacillota</taxon>
        <taxon>Bacilli</taxon>
        <taxon>Bacillales</taxon>
        <taxon>Bacillaceae</taxon>
        <taxon>Alteribacter</taxon>
    </lineage>
</organism>
<gene>
    <name evidence="2" type="ORF">CR205_01405</name>
</gene>
<evidence type="ECO:0000313" key="2">
    <source>
        <dbReference type="EMBL" id="PYZ97292.1"/>
    </source>
</evidence>
<dbReference type="Pfam" id="PF10702">
    <property type="entry name" value="DUF2507"/>
    <property type="match status" value="1"/>
</dbReference>
<dbReference type="Gene3D" id="3.30.1380.20">
    <property type="entry name" value="Trafficking protein particle complex subunit 3"/>
    <property type="match status" value="1"/>
</dbReference>
<dbReference type="OrthoDB" id="2965348at2"/>
<dbReference type="InterPro" id="IPR024096">
    <property type="entry name" value="NO_sig/Golgi_transp_ligand-bd"/>
</dbReference>
<dbReference type="RefSeq" id="WP_110516226.1">
    <property type="nucleotide sequence ID" value="NZ_PDOF01000001.1"/>
</dbReference>
<reference evidence="2 3" key="1">
    <citation type="submission" date="2017-10" db="EMBL/GenBank/DDBJ databases">
        <title>Bacillus sp. nov., a halophilic bacterium isolated from a Yangshapao Lake.</title>
        <authorList>
            <person name="Wang H."/>
        </authorList>
    </citation>
    <scope>NUCLEOTIDE SEQUENCE [LARGE SCALE GENOMIC DNA]</scope>
    <source>
        <strain evidence="2 3">YSP-3</strain>
    </source>
</reference>
<sequence>MSEQDVKYEQKIENSDSSEAVLPDPDFSLDLIRNDLIPELLGDHEESILYWGGKALARKHTLSTVEETASFFYKAQWGVLKLVKEKKQQQIYELTGTRHTPERSYVSLECGFLAEQIQTRTGSLTEAAYEIQKHKPLTYEITVRWDKKDPVDPPENLSRKADKKKSRRGS</sequence>